<comment type="caution">
    <text evidence="1">The sequence shown here is derived from an EMBL/GenBank/DDBJ whole genome shotgun (WGS) entry which is preliminary data.</text>
</comment>
<sequence length="58" mass="6861">MNDIVVRNVRKDFIKGGDTFFKYSSQAFYLTFVNFPKIRIMSFRQDTHLIRKTGGKRA</sequence>
<dbReference type="EMBL" id="BARV01010174">
    <property type="protein sequence ID" value="GAI08955.1"/>
    <property type="molecule type" value="Genomic_DNA"/>
</dbReference>
<proteinExistence type="predicted"/>
<dbReference type="AlphaFoldDB" id="X1M2U5"/>
<reference evidence="1" key="1">
    <citation type="journal article" date="2014" name="Front. Microbiol.">
        <title>High frequency of phylogenetically diverse reductive dehalogenase-homologous genes in deep subseafloor sedimentary metagenomes.</title>
        <authorList>
            <person name="Kawai M."/>
            <person name="Futagami T."/>
            <person name="Toyoda A."/>
            <person name="Takaki Y."/>
            <person name="Nishi S."/>
            <person name="Hori S."/>
            <person name="Arai W."/>
            <person name="Tsubouchi T."/>
            <person name="Morono Y."/>
            <person name="Uchiyama I."/>
            <person name="Ito T."/>
            <person name="Fujiyama A."/>
            <person name="Inagaki F."/>
            <person name="Takami H."/>
        </authorList>
    </citation>
    <scope>NUCLEOTIDE SEQUENCE</scope>
    <source>
        <strain evidence="1">Expedition CK06-06</strain>
    </source>
</reference>
<name>X1M2U5_9ZZZZ</name>
<evidence type="ECO:0000313" key="1">
    <source>
        <dbReference type="EMBL" id="GAI08955.1"/>
    </source>
</evidence>
<accession>X1M2U5</accession>
<organism evidence="1">
    <name type="scientific">marine sediment metagenome</name>
    <dbReference type="NCBI Taxonomy" id="412755"/>
    <lineage>
        <taxon>unclassified sequences</taxon>
        <taxon>metagenomes</taxon>
        <taxon>ecological metagenomes</taxon>
    </lineage>
</organism>
<protein>
    <submittedName>
        <fullName evidence="1">Uncharacterized protein</fullName>
    </submittedName>
</protein>
<gene>
    <name evidence="1" type="ORF">S06H3_19795</name>
</gene>